<gene>
    <name evidence="1" type="ORF">CGC58_01240</name>
</gene>
<organism evidence="1 2">
    <name type="scientific">Capnocytophaga stomatis</name>
    <dbReference type="NCBI Taxonomy" id="1848904"/>
    <lineage>
        <taxon>Bacteria</taxon>
        <taxon>Pseudomonadati</taxon>
        <taxon>Bacteroidota</taxon>
        <taxon>Flavobacteriia</taxon>
        <taxon>Flavobacteriales</taxon>
        <taxon>Flavobacteriaceae</taxon>
        <taxon>Capnocytophaga</taxon>
    </lineage>
</organism>
<dbReference type="Proteomes" id="UP000217348">
    <property type="component" value="Chromosome"/>
</dbReference>
<evidence type="ECO:0000313" key="1">
    <source>
        <dbReference type="EMBL" id="ATA88477.1"/>
    </source>
</evidence>
<sequence length="65" mass="7736">MCVNFHTIVFQLLLFFDAKLNYSYAKTQHRFIFLNLSEKEHSTCFALFIWLDSGKPQMKTDKNKS</sequence>
<accession>A0A250FWY8</accession>
<dbReference type="AlphaFoldDB" id="A0A250FWY8"/>
<dbReference type="KEGG" id="csto:CGC58_01240"/>
<dbReference type="EMBL" id="CP022387">
    <property type="protein sequence ID" value="ATA88477.1"/>
    <property type="molecule type" value="Genomic_DNA"/>
</dbReference>
<evidence type="ECO:0000313" key="2">
    <source>
        <dbReference type="Proteomes" id="UP000217348"/>
    </source>
</evidence>
<proteinExistence type="predicted"/>
<name>A0A250FWY8_9FLAO</name>
<protein>
    <submittedName>
        <fullName evidence="1">Uncharacterized protein</fullName>
    </submittedName>
</protein>
<reference evidence="2" key="1">
    <citation type="submission" date="2017-06" db="EMBL/GenBank/DDBJ databases">
        <title>Capnocytophaga spp. assemblies.</title>
        <authorList>
            <person name="Gulvik C.A."/>
        </authorList>
    </citation>
    <scope>NUCLEOTIDE SEQUENCE [LARGE SCALE GENOMIC DNA]</scope>
    <source>
        <strain evidence="2">H2177</strain>
    </source>
</reference>